<dbReference type="SUPFAM" id="SSF56112">
    <property type="entry name" value="Protein kinase-like (PK-like)"/>
    <property type="match status" value="1"/>
</dbReference>
<evidence type="ECO:0000313" key="9">
    <source>
        <dbReference type="EMBL" id="AUX29345.1"/>
    </source>
</evidence>
<feature type="coiled-coil region" evidence="6">
    <location>
        <begin position="468"/>
        <end position="520"/>
    </location>
</feature>
<dbReference type="AlphaFoldDB" id="A0A150T8B0"/>
<evidence type="ECO:0000313" key="11">
    <source>
        <dbReference type="Proteomes" id="UP000075515"/>
    </source>
</evidence>
<evidence type="ECO:0000313" key="10">
    <source>
        <dbReference type="EMBL" id="KYG00688.1"/>
    </source>
</evidence>
<gene>
    <name evidence="10" type="ORF">BE18_05370</name>
    <name evidence="9" type="ORF">SOCE836_014330</name>
</gene>
<protein>
    <recommendedName>
        <fullName evidence="8">Protein kinase domain-containing protein</fullName>
    </recommendedName>
</protein>
<evidence type="ECO:0000256" key="3">
    <source>
        <dbReference type="ARBA" id="ARBA00022777"/>
    </source>
</evidence>
<dbReference type="GO" id="GO:0005524">
    <property type="term" value="F:ATP binding"/>
    <property type="evidence" value="ECO:0007669"/>
    <property type="project" value="UniProtKB-UniRule"/>
</dbReference>
<dbReference type="EMBL" id="CP012672">
    <property type="protein sequence ID" value="AUX29345.1"/>
    <property type="molecule type" value="Genomic_DNA"/>
</dbReference>
<dbReference type="Pfam" id="PF00069">
    <property type="entry name" value="Pkinase"/>
    <property type="match status" value="1"/>
</dbReference>
<dbReference type="Gene3D" id="1.10.510.10">
    <property type="entry name" value="Transferase(Phosphotransferase) domain 1"/>
    <property type="match status" value="1"/>
</dbReference>
<feature type="compositionally biased region" description="Basic and acidic residues" evidence="7">
    <location>
        <begin position="571"/>
        <end position="583"/>
    </location>
</feature>
<dbReference type="SMART" id="SM00220">
    <property type="entry name" value="S_TKc"/>
    <property type="match status" value="1"/>
</dbReference>
<keyword evidence="6" id="KW-0175">Coiled coil</keyword>
<dbReference type="Proteomes" id="UP000295497">
    <property type="component" value="Chromosome"/>
</dbReference>
<keyword evidence="1" id="KW-0808">Transferase</keyword>
<keyword evidence="4 5" id="KW-0067">ATP-binding</keyword>
<dbReference type="PANTHER" id="PTHR43289">
    <property type="entry name" value="MITOGEN-ACTIVATED PROTEIN KINASE KINASE KINASE 20-RELATED"/>
    <property type="match status" value="1"/>
</dbReference>
<sequence length="583" mass="64610">MERAIQRPAGPKASSTDPLIGKVVAGRYRLEARLGEGGMGVVYRARHVLIDRVVALKLIRPDLRGETHLRAWMLREARAANRVDHAHIIDIHDIGETEEGELYLVMEYLVGTPLSAELARGPMPIARSVDILEQMCAALARAHDLGVVHRDLKSDNILLTHRGGRKDFVKILDFGLAAIARDPRLAPKGAVFGTPEYMSPEQARGEEATAQSDLYALGVLFFEMLTGQLPFRANDRDTLLEMQRTHAPPRPRSIRPDAHAQGEAIVLRLLEKDIRKRYRDAHHLQEELKALQRGLPAHAWEVEGGDGVPVPPPPPPPQSAGVIEWASRAALFSRMVSRAYPSGQVPQEVQNGLAQAWDLAARANKLEGEVASLTRKLEALERRGRALRAEIGRKVEELAHEESRVMREAMADGEDVEKVRVELAAAEKLALSARQLADAAARQGNHDPLVYERAGAAGATAQAKREQLGRYEHKKNAREANARDLRRQIDELRAQLARYAEALEEDLAQGRERVAARTREGLAYEKSFSEASNLLLSHLRNKPECRDLVAELLTSHASPNADSGSDQRLSGSDRRLNNATERN</sequence>
<organism evidence="10 11">
    <name type="scientific">Sorangium cellulosum</name>
    <name type="common">Polyangium cellulosum</name>
    <dbReference type="NCBI Taxonomy" id="56"/>
    <lineage>
        <taxon>Bacteria</taxon>
        <taxon>Pseudomonadati</taxon>
        <taxon>Myxococcota</taxon>
        <taxon>Polyangia</taxon>
        <taxon>Polyangiales</taxon>
        <taxon>Polyangiaceae</taxon>
        <taxon>Sorangium</taxon>
    </lineage>
</organism>
<evidence type="ECO:0000313" key="12">
    <source>
        <dbReference type="Proteomes" id="UP000295497"/>
    </source>
</evidence>
<dbReference type="InterPro" id="IPR000719">
    <property type="entry name" value="Prot_kinase_dom"/>
</dbReference>
<dbReference type="PROSITE" id="PS50011">
    <property type="entry name" value="PROTEIN_KINASE_DOM"/>
    <property type="match status" value="1"/>
</dbReference>
<reference evidence="10 11" key="1">
    <citation type="submission" date="2014-02" db="EMBL/GenBank/DDBJ databases">
        <title>The small core and large imbalanced accessory genome model reveals a collaborative survival strategy of Sorangium cellulosum strains in nature.</title>
        <authorList>
            <person name="Han K."/>
            <person name="Peng R."/>
            <person name="Blom J."/>
            <person name="Li Y.-Z."/>
        </authorList>
    </citation>
    <scope>NUCLEOTIDE SEQUENCE [LARGE SCALE GENOMIC DNA]</scope>
    <source>
        <strain evidence="10 11">So0149</strain>
    </source>
</reference>
<dbReference type="Proteomes" id="UP000075515">
    <property type="component" value="Unassembled WGS sequence"/>
</dbReference>
<evidence type="ECO:0000256" key="6">
    <source>
        <dbReference type="SAM" id="Coils"/>
    </source>
</evidence>
<dbReference type="Gene3D" id="3.30.200.20">
    <property type="entry name" value="Phosphorylase Kinase, domain 1"/>
    <property type="match status" value="1"/>
</dbReference>
<accession>A0A150T8B0</accession>
<reference evidence="9 12" key="2">
    <citation type="submission" date="2015-09" db="EMBL/GenBank/DDBJ databases">
        <title>Sorangium comparison.</title>
        <authorList>
            <person name="Zaburannyi N."/>
            <person name="Bunk B."/>
            <person name="Overmann J."/>
            <person name="Mueller R."/>
        </authorList>
    </citation>
    <scope>NUCLEOTIDE SEQUENCE [LARGE SCALE GENOMIC DNA]</scope>
    <source>
        <strain evidence="9 12">So ce836</strain>
    </source>
</reference>
<feature type="compositionally biased region" description="Polar residues" evidence="7">
    <location>
        <begin position="556"/>
        <end position="570"/>
    </location>
</feature>
<dbReference type="PANTHER" id="PTHR43289:SF6">
    <property type="entry name" value="SERINE_THREONINE-PROTEIN KINASE NEKL-3"/>
    <property type="match status" value="1"/>
</dbReference>
<dbReference type="GO" id="GO:0004674">
    <property type="term" value="F:protein serine/threonine kinase activity"/>
    <property type="evidence" value="ECO:0007669"/>
    <property type="project" value="TreeGrafter"/>
</dbReference>
<evidence type="ECO:0000256" key="1">
    <source>
        <dbReference type="ARBA" id="ARBA00022679"/>
    </source>
</evidence>
<dbReference type="RefSeq" id="WP_129573523.1">
    <property type="nucleotide sequence ID" value="NZ_CP012672.1"/>
</dbReference>
<evidence type="ECO:0000256" key="7">
    <source>
        <dbReference type="SAM" id="MobiDB-lite"/>
    </source>
</evidence>
<keyword evidence="3" id="KW-0418">Kinase</keyword>
<evidence type="ECO:0000259" key="8">
    <source>
        <dbReference type="PROSITE" id="PS50011"/>
    </source>
</evidence>
<dbReference type="PROSITE" id="PS00108">
    <property type="entry name" value="PROTEIN_KINASE_ST"/>
    <property type="match status" value="1"/>
</dbReference>
<dbReference type="InterPro" id="IPR011009">
    <property type="entry name" value="Kinase-like_dom_sf"/>
</dbReference>
<feature type="domain" description="Protein kinase" evidence="8">
    <location>
        <begin position="28"/>
        <end position="301"/>
    </location>
</feature>
<dbReference type="CDD" id="cd14014">
    <property type="entry name" value="STKc_PknB_like"/>
    <property type="match status" value="1"/>
</dbReference>
<feature type="coiled-coil region" evidence="6">
    <location>
        <begin position="363"/>
        <end position="397"/>
    </location>
</feature>
<dbReference type="InterPro" id="IPR017441">
    <property type="entry name" value="Protein_kinase_ATP_BS"/>
</dbReference>
<keyword evidence="2 5" id="KW-0547">Nucleotide-binding</keyword>
<evidence type="ECO:0000256" key="2">
    <source>
        <dbReference type="ARBA" id="ARBA00022741"/>
    </source>
</evidence>
<proteinExistence type="predicted"/>
<dbReference type="EMBL" id="JEMC01000975">
    <property type="protein sequence ID" value="KYG00688.1"/>
    <property type="molecule type" value="Genomic_DNA"/>
</dbReference>
<feature type="region of interest" description="Disordered" evidence="7">
    <location>
        <begin position="556"/>
        <end position="583"/>
    </location>
</feature>
<evidence type="ECO:0000256" key="4">
    <source>
        <dbReference type="ARBA" id="ARBA00022840"/>
    </source>
</evidence>
<name>A0A150T8B0_SORCE</name>
<feature type="binding site" evidence="5">
    <location>
        <position position="57"/>
    </location>
    <ligand>
        <name>ATP</name>
        <dbReference type="ChEBI" id="CHEBI:30616"/>
    </ligand>
</feature>
<dbReference type="PROSITE" id="PS00107">
    <property type="entry name" value="PROTEIN_KINASE_ATP"/>
    <property type="match status" value="1"/>
</dbReference>
<evidence type="ECO:0000256" key="5">
    <source>
        <dbReference type="PROSITE-ProRule" id="PRU10141"/>
    </source>
</evidence>
<dbReference type="InterPro" id="IPR008271">
    <property type="entry name" value="Ser/Thr_kinase_AS"/>
</dbReference>